<dbReference type="Pfam" id="PF04488">
    <property type="entry name" value="Gly_transf_sug"/>
    <property type="match status" value="1"/>
</dbReference>
<evidence type="ECO:0000313" key="3">
    <source>
        <dbReference type="Proteomes" id="UP001485043"/>
    </source>
</evidence>
<dbReference type="EMBL" id="JALJOV010002283">
    <property type="protein sequence ID" value="KAK9831920.1"/>
    <property type="molecule type" value="Genomic_DNA"/>
</dbReference>
<dbReference type="SUPFAM" id="SSF53448">
    <property type="entry name" value="Nucleotide-diphospho-sugar transferases"/>
    <property type="match status" value="1"/>
</dbReference>
<sequence length="213" mass="24090">MFRYESNRNLVAEHFPHLLPVYDAFPEAIIRADTARILYMKQYGGCYADLDFESLKPLDPLLRDLPIALAKMGHSDPKSVGEIAQHSIPNAFMCSSPGHPYWDFALRHIVEKVAREAVVTDSNWDHVEQTAGPGMLHAACEDWTATIGEAIPLLPPESIYPYDWTLTWQGQSDIVDACHAPFDSFDAEKCKAFFPDAYAITYWTHSWNGETQL</sequence>
<keyword evidence="1" id="KW-0808">Transferase</keyword>
<accession>A0AAW1REP7</accession>
<dbReference type="GO" id="GO:0051999">
    <property type="term" value="P:mannosyl-inositol phosphorylceramide biosynthetic process"/>
    <property type="evidence" value="ECO:0007669"/>
    <property type="project" value="TreeGrafter"/>
</dbReference>
<dbReference type="InterPro" id="IPR051706">
    <property type="entry name" value="Glycosyltransferase_domain"/>
</dbReference>
<dbReference type="Gene3D" id="3.90.550.20">
    <property type="match status" value="1"/>
</dbReference>
<name>A0AAW1REP7_9CHLO</name>
<dbReference type="GO" id="GO:0000030">
    <property type="term" value="F:mannosyltransferase activity"/>
    <property type="evidence" value="ECO:0007669"/>
    <property type="project" value="TreeGrafter"/>
</dbReference>
<reference evidence="2 3" key="1">
    <citation type="journal article" date="2024" name="Nat. Commun.">
        <title>Phylogenomics reveals the evolutionary origins of lichenization in chlorophyte algae.</title>
        <authorList>
            <person name="Puginier C."/>
            <person name="Libourel C."/>
            <person name="Otte J."/>
            <person name="Skaloud P."/>
            <person name="Haon M."/>
            <person name="Grisel S."/>
            <person name="Petersen M."/>
            <person name="Berrin J.G."/>
            <person name="Delaux P.M."/>
            <person name="Dal Grande F."/>
            <person name="Keller J."/>
        </authorList>
    </citation>
    <scope>NUCLEOTIDE SEQUENCE [LARGE SCALE GENOMIC DNA]</scope>
    <source>
        <strain evidence="2 3">SAG 2523</strain>
    </source>
</reference>
<dbReference type="PANTHER" id="PTHR32385">
    <property type="entry name" value="MANNOSYL PHOSPHORYLINOSITOL CERAMIDE SYNTHASE"/>
    <property type="match status" value="1"/>
</dbReference>
<proteinExistence type="predicted"/>
<dbReference type="PANTHER" id="PTHR32385:SF23">
    <property type="entry name" value="NUCLEOTIDE-DIPHOSPHO-SUGAR TRANSFERASE"/>
    <property type="match status" value="1"/>
</dbReference>
<dbReference type="InterPro" id="IPR029044">
    <property type="entry name" value="Nucleotide-diphossugar_trans"/>
</dbReference>
<dbReference type="InterPro" id="IPR007577">
    <property type="entry name" value="GlycoTrfase_DXD_sugar-bd_CS"/>
</dbReference>
<gene>
    <name evidence="2" type="ORF">WJX84_007830</name>
</gene>
<protein>
    <submittedName>
        <fullName evidence="2">Uncharacterized protein</fullName>
    </submittedName>
</protein>
<dbReference type="Proteomes" id="UP001485043">
    <property type="component" value="Unassembled WGS sequence"/>
</dbReference>
<organism evidence="2 3">
    <name type="scientific">Apatococcus fuscideae</name>
    <dbReference type="NCBI Taxonomy" id="2026836"/>
    <lineage>
        <taxon>Eukaryota</taxon>
        <taxon>Viridiplantae</taxon>
        <taxon>Chlorophyta</taxon>
        <taxon>core chlorophytes</taxon>
        <taxon>Trebouxiophyceae</taxon>
        <taxon>Chlorellales</taxon>
        <taxon>Chlorellaceae</taxon>
        <taxon>Apatococcus</taxon>
    </lineage>
</organism>
<evidence type="ECO:0000256" key="1">
    <source>
        <dbReference type="ARBA" id="ARBA00022679"/>
    </source>
</evidence>
<evidence type="ECO:0000313" key="2">
    <source>
        <dbReference type="EMBL" id="KAK9831920.1"/>
    </source>
</evidence>
<dbReference type="GO" id="GO:0016020">
    <property type="term" value="C:membrane"/>
    <property type="evidence" value="ECO:0007669"/>
    <property type="project" value="GOC"/>
</dbReference>
<dbReference type="AlphaFoldDB" id="A0AAW1REP7"/>
<keyword evidence="3" id="KW-1185">Reference proteome</keyword>
<comment type="caution">
    <text evidence="2">The sequence shown here is derived from an EMBL/GenBank/DDBJ whole genome shotgun (WGS) entry which is preliminary data.</text>
</comment>